<protein>
    <recommendedName>
        <fullName evidence="7">Bacterioferritin-associated ferredoxin</fullName>
    </recommendedName>
</protein>
<dbReference type="PANTHER" id="PTHR37424:SF1">
    <property type="entry name" value="BACTERIOFERRITIN-ASSOCIATED FERREDOXIN"/>
    <property type="match status" value="1"/>
</dbReference>
<dbReference type="EMBL" id="WIXJ01000002">
    <property type="protein sequence ID" value="MQY51091.1"/>
    <property type="molecule type" value="Genomic_DNA"/>
</dbReference>
<reference evidence="10 11" key="1">
    <citation type="submission" date="2019-10" db="EMBL/GenBank/DDBJ databases">
        <title>Whole-genome sequence of the purple nonsulfur photosynthetic bacterium Rhodocyclus tenuis.</title>
        <authorList>
            <person name="Kyndt J.A."/>
            <person name="Meyer T.E."/>
        </authorList>
    </citation>
    <scope>NUCLEOTIDE SEQUENCE [LARGE SCALE GENOMIC DNA]</scope>
    <source>
        <strain evidence="10 11">DSM 110</strain>
    </source>
</reference>
<keyword evidence="5" id="KW-0408">Iron</keyword>
<dbReference type="AlphaFoldDB" id="A0A6L5JVM9"/>
<dbReference type="InterPro" id="IPR041854">
    <property type="entry name" value="BFD-like_2Fe2S-bd_dom_sf"/>
</dbReference>
<evidence type="ECO:0000256" key="2">
    <source>
        <dbReference type="ARBA" id="ARBA00022714"/>
    </source>
</evidence>
<feature type="domain" description="BFD-like [2Fe-2S]-binding" evidence="9">
    <location>
        <begin position="2"/>
        <end position="51"/>
    </location>
</feature>
<evidence type="ECO:0000256" key="4">
    <source>
        <dbReference type="ARBA" id="ARBA00022982"/>
    </source>
</evidence>
<keyword evidence="2" id="KW-0001">2Fe-2S</keyword>
<dbReference type="PANTHER" id="PTHR37424">
    <property type="entry name" value="BACTERIOFERRITIN-ASSOCIATED FERREDOXIN"/>
    <property type="match status" value="1"/>
</dbReference>
<comment type="caution">
    <text evidence="10">The sequence shown here is derived from an EMBL/GenBank/DDBJ whole genome shotgun (WGS) entry which is preliminary data.</text>
</comment>
<evidence type="ECO:0000256" key="8">
    <source>
        <dbReference type="ARBA" id="ARBA00046332"/>
    </source>
</evidence>
<dbReference type="InterPro" id="IPR052371">
    <property type="entry name" value="BFD-associated_ferredoxin"/>
</dbReference>
<proteinExistence type="inferred from homology"/>
<accession>A0A6L5JVM9</accession>
<keyword evidence="4" id="KW-0249">Electron transport</keyword>
<sequence length="71" mass="7365">MYVCICNAVTTCQVAQAHAEGADSLRHLREQLGVGTCCGKCCGEARALLRELSAPPPAARASHSVLAVARA</sequence>
<evidence type="ECO:0000256" key="3">
    <source>
        <dbReference type="ARBA" id="ARBA00022723"/>
    </source>
</evidence>
<organism evidence="10 11">
    <name type="scientific">Rhodocyclus tenuis</name>
    <name type="common">Rhodospirillum tenue</name>
    <dbReference type="NCBI Taxonomy" id="1066"/>
    <lineage>
        <taxon>Bacteria</taxon>
        <taxon>Pseudomonadati</taxon>
        <taxon>Pseudomonadota</taxon>
        <taxon>Betaproteobacteria</taxon>
        <taxon>Rhodocyclales</taxon>
        <taxon>Rhodocyclaceae</taxon>
        <taxon>Rhodocyclus</taxon>
    </lineage>
</organism>
<evidence type="ECO:0000256" key="5">
    <source>
        <dbReference type="ARBA" id="ARBA00023004"/>
    </source>
</evidence>
<gene>
    <name evidence="10" type="ORF">GHK24_04780</name>
</gene>
<evidence type="ECO:0000256" key="7">
    <source>
        <dbReference type="ARBA" id="ARBA00039386"/>
    </source>
</evidence>
<evidence type="ECO:0000313" key="11">
    <source>
        <dbReference type="Proteomes" id="UP000480275"/>
    </source>
</evidence>
<evidence type="ECO:0000256" key="6">
    <source>
        <dbReference type="ARBA" id="ARBA00023014"/>
    </source>
</evidence>
<comment type="similarity">
    <text evidence="8">Belongs to the Bfd family.</text>
</comment>
<dbReference type="Pfam" id="PF04324">
    <property type="entry name" value="Fer2_BFD"/>
    <property type="match status" value="1"/>
</dbReference>
<dbReference type="OrthoDB" id="9815350at2"/>
<keyword evidence="1" id="KW-0813">Transport</keyword>
<dbReference type="InterPro" id="IPR007419">
    <property type="entry name" value="BFD-like_2Fe2S-bd_dom"/>
</dbReference>
<name>A0A6L5JVM9_RHOTE</name>
<dbReference type="Proteomes" id="UP000480275">
    <property type="component" value="Unassembled WGS sequence"/>
</dbReference>
<dbReference type="GO" id="GO:0046872">
    <property type="term" value="F:metal ion binding"/>
    <property type="evidence" value="ECO:0007669"/>
    <property type="project" value="UniProtKB-KW"/>
</dbReference>
<evidence type="ECO:0000256" key="1">
    <source>
        <dbReference type="ARBA" id="ARBA00022448"/>
    </source>
</evidence>
<dbReference type="GO" id="GO:0051537">
    <property type="term" value="F:2 iron, 2 sulfur cluster binding"/>
    <property type="evidence" value="ECO:0007669"/>
    <property type="project" value="UniProtKB-KW"/>
</dbReference>
<evidence type="ECO:0000259" key="9">
    <source>
        <dbReference type="Pfam" id="PF04324"/>
    </source>
</evidence>
<keyword evidence="3" id="KW-0479">Metal-binding</keyword>
<keyword evidence="6" id="KW-0411">Iron-sulfur</keyword>
<dbReference type="Gene3D" id="1.10.10.1100">
    <property type="entry name" value="BFD-like [2Fe-2S]-binding domain"/>
    <property type="match status" value="1"/>
</dbReference>
<evidence type="ECO:0000313" key="10">
    <source>
        <dbReference type="EMBL" id="MQY51091.1"/>
    </source>
</evidence>